<sequence>MIEFLANKTATAIKKQAPDHPASIAVLKYSLAMIINVTSIILFTYLISLWTGKTKEVLIIMFGFALLRQVSGGKHLKSGEACVIITTSLFTILSFFEVSQIYVVVINLISLLLVMMFAPSRIEKQSRIPKRHYPKLKYISAFLVLLSLIIQSPVLSISFFVQSVTLISRREVK</sequence>
<proteinExistence type="predicted"/>
<keyword evidence="2" id="KW-0673">Quorum sensing</keyword>
<keyword evidence="1" id="KW-1003">Cell membrane</keyword>
<feature type="transmembrane region" description="Helical" evidence="8">
    <location>
        <begin position="138"/>
        <end position="161"/>
    </location>
</feature>
<feature type="transmembrane region" description="Helical" evidence="8">
    <location>
        <begin position="101"/>
        <end position="118"/>
    </location>
</feature>
<feature type="transmembrane region" description="Helical" evidence="8">
    <location>
        <begin position="29"/>
        <end position="51"/>
    </location>
</feature>
<dbReference type="GO" id="GO:0009372">
    <property type="term" value="P:quorum sensing"/>
    <property type="evidence" value="ECO:0007669"/>
    <property type="project" value="UniProtKB-KW"/>
</dbReference>
<organism evidence="9 10">
    <name type="scientific">Paenibacillus donghaensis</name>
    <dbReference type="NCBI Taxonomy" id="414771"/>
    <lineage>
        <taxon>Bacteria</taxon>
        <taxon>Bacillati</taxon>
        <taxon>Bacillota</taxon>
        <taxon>Bacilli</taxon>
        <taxon>Bacillales</taxon>
        <taxon>Paenibacillaceae</taxon>
        <taxon>Paenibacillus</taxon>
    </lineage>
</organism>
<dbReference type="AlphaFoldDB" id="A0A2Z2K7G3"/>
<evidence type="ECO:0000256" key="3">
    <source>
        <dbReference type="ARBA" id="ARBA00022670"/>
    </source>
</evidence>
<dbReference type="InterPro" id="IPR006741">
    <property type="entry name" value="AgrB"/>
</dbReference>
<dbReference type="RefSeq" id="WP_087914992.1">
    <property type="nucleotide sequence ID" value="NZ_CP021780.1"/>
</dbReference>
<evidence type="ECO:0000313" key="10">
    <source>
        <dbReference type="Proteomes" id="UP000249890"/>
    </source>
</evidence>
<dbReference type="GO" id="GO:0006508">
    <property type="term" value="P:proteolysis"/>
    <property type="evidence" value="ECO:0007669"/>
    <property type="project" value="UniProtKB-KW"/>
</dbReference>
<keyword evidence="4 8" id="KW-0812">Transmembrane</keyword>
<evidence type="ECO:0000313" key="9">
    <source>
        <dbReference type="EMBL" id="ASA20977.1"/>
    </source>
</evidence>
<evidence type="ECO:0000256" key="8">
    <source>
        <dbReference type="SAM" id="Phobius"/>
    </source>
</evidence>
<dbReference type="EMBL" id="CP021780">
    <property type="protein sequence ID" value="ASA20977.1"/>
    <property type="molecule type" value="Genomic_DNA"/>
</dbReference>
<evidence type="ECO:0000256" key="7">
    <source>
        <dbReference type="ARBA" id="ARBA00023136"/>
    </source>
</evidence>
<gene>
    <name evidence="9" type="ORF">B9T62_09370</name>
</gene>
<dbReference type="Pfam" id="PF04647">
    <property type="entry name" value="AgrB"/>
    <property type="match status" value="1"/>
</dbReference>
<accession>A0A2Z2K7G3</accession>
<evidence type="ECO:0000256" key="2">
    <source>
        <dbReference type="ARBA" id="ARBA00022654"/>
    </source>
</evidence>
<keyword evidence="10" id="KW-1185">Reference proteome</keyword>
<dbReference type="SMART" id="SM00793">
    <property type="entry name" value="AgrB"/>
    <property type="match status" value="1"/>
</dbReference>
<dbReference type="KEGG" id="pdh:B9T62_09370"/>
<evidence type="ECO:0000256" key="5">
    <source>
        <dbReference type="ARBA" id="ARBA00022801"/>
    </source>
</evidence>
<dbReference type="OrthoDB" id="2666767at2"/>
<keyword evidence="3" id="KW-0645">Protease</keyword>
<keyword evidence="7 8" id="KW-0472">Membrane</keyword>
<keyword evidence="5" id="KW-0378">Hydrolase</keyword>
<dbReference type="Proteomes" id="UP000249890">
    <property type="component" value="Chromosome"/>
</dbReference>
<name>A0A2Z2K7G3_9BACL</name>
<dbReference type="GO" id="GO:0008233">
    <property type="term" value="F:peptidase activity"/>
    <property type="evidence" value="ECO:0007669"/>
    <property type="project" value="UniProtKB-KW"/>
</dbReference>
<evidence type="ECO:0000256" key="6">
    <source>
        <dbReference type="ARBA" id="ARBA00022989"/>
    </source>
</evidence>
<reference evidence="9 10" key="1">
    <citation type="submission" date="2017-06" db="EMBL/GenBank/DDBJ databases">
        <title>Complete genome sequence of Paenibacillus donghaensis KCTC 13049T isolated from East Sea sediment, South Korea.</title>
        <authorList>
            <person name="Jung B.K."/>
            <person name="Hong S.-J."/>
            <person name="Shin J.-H."/>
        </authorList>
    </citation>
    <scope>NUCLEOTIDE SEQUENCE [LARGE SCALE GENOMIC DNA]</scope>
    <source>
        <strain evidence="9 10">KCTC 13049</strain>
    </source>
</reference>
<keyword evidence="6 8" id="KW-1133">Transmembrane helix</keyword>
<dbReference type="GO" id="GO:0016020">
    <property type="term" value="C:membrane"/>
    <property type="evidence" value="ECO:0007669"/>
    <property type="project" value="InterPro"/>
</dbReference>
<evidence type="ECO:0000256" key="4">
    <source>
        <dbReference type="ARBA" id="ARBA00022692"/>
    </source>
</evidence>
<protein>
    <submittedName>
        <fullName evidence="9">ABC transporter permease</fullName>
    </submittedName>
</protein>
<evidence type="ECO:0000256" key="1">
    <source>
        <dbReference type="ARBA" id="ARBA00022475"/>
    </source>
</evidence>